<keyword evidence="3 5" id="KW-0255">Endonuclease</keyword>
<evidence type="ECO:0000256" key="2">
    <source>
        <dbReference type="ARBA" id="ARBA00022722"/>
    </source>
</evidence>
<dbReference type="RefSeq" id="WP_116348344.1">
    <property type="nucleotide sequence ID" value="NZ_NFZW01000023.1"/>
</dbReference>
<comment type="caution">
    <text evidence="6">The sequence shown here is derived from an EMBL/GenBank/DDBJ whole genome shotgun (WGS) entry which is preliminary data.</text>
</comment>
<comment type="similarity">
    <text evidence="5">Belongs to the HARP family.</text>
</comment>
<gene>
    <name evidence="6" type="ORF">CAL65_18090</name>
</gene>
<protein>
    <recommendedName>
        <fullName evidence="5">RNA-free ribonuclease P</fullName>
        <shortName evidence="5">RNA-free RNase P</shortName>
        <ecNumber evidence="5">3.1.26.5</ecNumber>
    </recommendedName>
    <alternativeName>
        <fullName evidence="5">Protein-only RNase P</fullName>
    </alternativeName>
</protein>
<accession>A0A3E0WLQ7</accession>
<comment type="function">
    <text evidence="5">RNA-free RNase P that catalyzes the removal of the 5'-leader sequence from pre-tRNA to produce the mature 5'-terminus.</text>
</comment>
<keyword evidence="1 5" id="KW-0819">tRNA processing</keyword>
<reference evidence="7" key="1">
    <citation type="submission" date="2017-05" db="EMBL/GenBank/DDBJ databases">
        <authorList>
            <person name="Sharma S."/>
            <person name="Sidhu C."/>
            <person name="Pinnaka A.K."/>
        </authorList>
    </citation>
    <scope>NUCLEOTIDE SEQUENCE [LARGE SCALE GENOMIC DNA]</scope>
    <source>
        <strain evidence="7">AK93</strain>
    </source>
</reference>
<evidence type="ECO:0000256" key="3">
    <source>
        <dbReference type="ARBA" id="ARBA00022759"/>
    </source>
</evidence>
<dbReference type="CDD" id="cd18691">
    <property type="entry name" value="PIN_VapC-like"/>
    <property type="match status" value="1"/>
</dbReference>
<name>A0A3E0WLQ7_9GAMM</name>
<keyword evidence="7" id="KW-1185">Reference proteome</keyword>
<dbReference type="NCBIfam" id="TIGR03875">
    <property type="entry name" value="RNA_lig_partner"/>
    <property type="match status" value="1"/>
</dbReference>
<dbReference type="AlphaFoldDB" id="A0A3E0WLQ7"/>
<dbReference type="Gene3D" id="3.40.50.1010">
    <property type="entry name" value="5'-nuclease"/>
    <property type="match status" value="1"/>
</dbReference>
<dbReference type="GO" id="GO:0016874">
    <property type="term" value="F:ligase activity"/>
    <property type="evidence" value="ECO:0007669"/>
    <property type="project" value="UniProtKB-KW"/>
</dbReference>
<comment type="catalytic activity">
    <reaction evidence="5">
        <text>Endonucleolytic cleavage of RNA, removing 5'-extranucleotides from tRNA precursor.</text>
        <dbReference type="EC" id="3.1.26.5"/>
    </reaction>
</comment>
<dbReference type="Pfam" id="PF08745">
    <property type="entry name" value="PIN_5"/>
    <property type="match status" value="1"/>
</dbReference>
<dbReference type="PANTHER" id="PTHR41173:SF1">
    <property type="entry name" value="RNA-FREE RIBONUCLEASE P"/>
    <property type="match status" value="1"/>
</dbReference>
<evidence type="ECO:0000313" key="7">
    <source>
        <dbReference type="Proteomes" id="UP000256763"/>
    </source>
</evidence>
<dbReference type="GO" id="GO:0001682">
    <property type="term" value="P:tRNA 5'-leader removal"/>
    <property type="evidence" value="ECO:0007669"/>
    <property type="project" value="UniProtKB-UniRule"/>
</dbReference>
<keyword evidence="4 5" id="KW-0378">Hydrolase</keyword>
<sequence length="202" mass="22606">MNSTKPQPVVLDTSVFSNPAVAEAFGPDAATALDVFVDLARQVDNRATFYMPPSVFAELQTFVDRDRLPSDFQFVLCLKAPTRDEITVPGNYLYELIDDIRTRVDRGLRVAEKAVREVKPSSVEKTITRLRDRYREALRTGLLDSTEDLDVILLAHELGAAVCSADTGLMRWAERIGLRLIEPRALRGILERLSDDNRASNA</sequence>
<proteinExistence type="inferred from homology"/>
<evidence type="ECO:0000256" key="4">
    <source>
        <dbReference type="ARBA" id="ARBA00022801"/>
    </source>
</evidence>
<dbReference type="Proteomes" id="UP000256763">
    <property type="component" value="Unassembled WGS sequence"/>
</dbReference>
<dbReference type="GO" id="GO:0004526">
    <property type="term" value="F:ribonuclease P activity"/>
    <property type="evidence" value="ECO:0007669"/>
    <property type="project" value="UniProtKB-UniRule"/>
</dbReference>
<dbReference type="HAMAP" id="MF_01078">
    <property type="entry name" value="RNA_free_RNase_P"/>
    <property type="match status" value="1"/>
</dbReference>
<evidence type="ECO:0000256" key="5">
    <source>
        <dbReference type="HAMAP-Rule" id="MF_01078"/>
    </source>
</evidence>
<keyword evidence="6" id="KW-0436">Ligase</keyword>
<keyword evidence="2 5" id="KW-0540">Nuclease</keyword>
<dbReference type="EMBL" id="NFZW01000023">
    <property type="protein sequence ID" value="RFA33081.1"/>
    <property type="molecule type" value="Genomic_DNA"/>
</dbReference>
<dbReference type="PANTHER" id="PTHR41173">
    <property type="entry name" value="UPF0278 PROTEIN TK1425"/>
    <property type="match status" value="1"/>
</dbReference>
<evidence type="ECO:0000313" key="6">
    <source>
        <dbReference type="EMBL" id="RFA33081.1"/>
    </source>
</evidence>
<dbReference type="EC" id="3.1.26.5" evidence="5"/>
<dbReference type="InterPro" id="IPR014856">
    <property type="entry name" value="RNA_free_RNase_P"/>
</dbReference>
<organism evidence="6 7">
    <name type="scientific">Alkalilimnicola ehrlichii</name>
    <dbReference type="NCBI Taxonomy" id="351052"/>
    <lineage>
        <taxon>Bacteria</taxon>
        <taxon>Pseudomonadati</taxon>
        <taxon>Pseudomonadota</taxon>
        <taxon>Gammaproteobacteria</taxon>
        <taxon>Chromatiales</taxon>
        <taxon>Ectothiorhodospiraceae</taxon>
        <taxon>Alkalilimnicola</taxon>
    </lineage>
</organism>
<evidence type="ECO:0000256" key="1">
    <source>
        <dbReference type="ARBA" id="ARBA00022694"/>
    </source>
</evidence>